<evidence type="ECO:0000256" key="1">
    <source>
        <dbReference type="ARBA" id="ARBA00023157"/>
    </source>
</evidence>
<keyword evidence="3" id="KW-0378">Hydrolase</keyword>
<dbReference type="GO" id="GO:0006508">
    <property type="term" value="P:proteolysis"/>
    <property type="evidence" value="ECO:0007669"/>
    <property type="project" value="UniProtKB-KW"/>
</dbReference>
<dbReference type="InterPro" id="IPR001254">
    <property type="entry name" value="Trypsin_dom"/>
</dbReference>
<organism evidence="3">
    <name type="scientific">Ixodes ricinus</name>
    <name type="common">Common tick</name>
    <name type="synonym">Acarus ricinus</name>
    <dbReference type="NCBI Taxonomy" id="34613"/>
    <lineage>
        <taxon>Eukaryota</taxon>
        <taxon>Metazoa</taxon>
        <taxon>Ecdysozoa</taxon>
        <taxon>Arthropoda</taxon>
        <taxon>Chelicerata</taxon>
        <taxon>Arachnida</taxon>
        <taxon>Acari</taxon>
        <taxon>Parasitiformes</taxon>
        <taxon>Ixodida</taxon>
        <taxon>Ixodoidea</taxon>
        <taxon>Ixodidae</taxon>
        <taxon>Ixodinae</taxon>
        <taxon>Ixodes</taxon>
    </lineage>
</organism>
<feature type="non-terminal residue" evidence="3">
    <location>
        <position position="1"/>
    </location>
</feature>
<dbReference type="InterPro" id="IPR009003">
    <property type="entry name" value="Peptidase_S1_PA"/>
</dbReference>
<keyword evidence="3" id="KW-0645">Protease</keyword>
<dbReference type="PANTHER" id="PTHR24252:SF7">
    <property type="entry name" value="HYALIN"/>
    <property type="match status" value="1"/>
</dbReference>
<proteinExistence type="evidence at transcript level"/>
<reference evidence="3" key="1">
    <citation type="submission" date="2012-12" db="EMBL/GenBank/DDBJ databases">
        <title>Identification and characterization of a phenylalanine ammonia-lyase gene family in Isatis indigotica Fort.</title>
        <authorList>
            <person name="Liu Q."/>
            <person name="Chen J."/>
            <person name="Zhou X."/>
            <person name="Di P."/>
            <person name="Xiao Y."/>
            <person name="Xuan H."/>
            <person name="Zhang L."/>
            <person name="Chen W."/>
        </authorList>
    </citation>
    <scope>NUCLEOTIDE SEQUENCE</scope>
    <source>
        <tissue evidence="3">Salivary gland</tissue>
    </source>
</reference>
<dbReference type="InterPro" id="IPR043504">
    <property type="entry name" value="Peptidase_S1_PA_chymotrypsin"/>
</dbReference>
<name>A0A0K8RPY4_IXORI</name>
<dbReference type="GO" id="GO:0004252">
    <property type="term" value="F:serine-type endopeptidase activity"/>
    <property type="evidence" value="ECO:0007669"/>
    <property type="project" value="InterPro"/>
</dbReference>
<sequence length="252" mass="28700">DHTSGLYLRVNEGRFYINIRAFKQHTHERLTRTRSTWFCFQFEIEKQPGKSLSILNAMNSLFLVFVYTIVFLYESASVEGTDENDTQYECGKRQKVKNISARIINGTEAAPKNWPWVVAIYDSNDTLVCGGSLINEEYVVTAAHCFGNQDAHKFSVRLGTTVRTNVSQCNNTPKDPNIQEKTTGKTDISQEVNEECHEAPETQLICVEVESVCTPIQSNCCLFMKDIAVVKLENESPTILTIFSQYAFRKNW</sequence>
<protein>
    <submittedName>
        <fullName evidence="3">Putative serine protease</fullName>
    </submittedName>
</protein>
<evidence type="ECO:0000313" key="3">
    <source>
        <dbReference type="EMBL" id="JAA72674.1"/>
    </source>
</evidence>
<evidence type="ECO:0000259" key="2">
    <source>
        <dbReference type="PROSITE" id="PS50240"/>
    </source>
</evidence>
<dbReference type="PROSITE" id="PS50240">
    <property type="entry name" value="TRYPSIN_DOM"/>
    <property type="match status" value="1"/>
</dbReference>
<dbReference type="Gene3D" id="2.40.10.10">
    <property type="entry name" value="Trypsin-like serine proteases"/>
    <property type="match status" value="1"/>
</dbReference>
<dbReference type="EMBL" id="GADI01001134">
    <property type="protein sequence ID" value="JAA72674.1"/>
    <property type="molecule type" value="mRNA"/>
</dbReference>
<dbReference type="InterPro" id="IPR001314">
    <property type="entry name" value="Peptidase_S1A"/>
</dbReference>
<dbReference type="SMART" id="SM00020">
    <property type="entry name" value="Tryp_SPc"/>
    <property type="match status" value="1"/>
</dbReference>
<feature type="domain" description="Peptidase S1" evidence="2">
    <location>
        <begin position="103"/>
        <end position="252"/>
    </location>
</feature>
<dbReference type="PRINTS" id="PR00722">
    <property type="entry name" value="CHYMOTRYPSIN"/>
</dbReference>
<dbReference type="AlphaFoldDB" id="A0A0K8RPY4"/>
<dbReference type="SUPFAM" id="SSF50494">
    <property type="entry name" value="Trypsin-like serine proteases"/>
    <property type="match status" value="1"/>
</dbReference>
<dbReference type="InterPro" id="IPR018114">
    <property type="entry name" value="TRYPSIN_HIS"/>
</dbReference>
<keyword evidence="1" id="KW-1015">Disulfide bond</keyword>
<dbReference type="PANTHER" id="PTHR24252">
    <property type="entry name" value="ACROSIN-RELATED"/>
    <property type="match status" value="1"/>
</dbReference>
<accession>A0A0K8RPY4</accession>
<dbReference type="PROSITE" id="PS00134">
    <property type="entry name" value="TRYPSIN_HIS"/>
    <property type="match status" value="1"/>
</dbReference>
<dbReference type="Pfam" id="PF00089">
    <property type="entry name" value="Trypsin"/>
    <property type="match status" value="1"/>
</dbReference>